<protein>
    <submittedName>
        <fullName evidence="5">DEAD-box ATP-dependent RNA helicase 24</fullName>
    </submittedName>
</protein>
<keyword evidence="2 5" id="KW-0347">Helicase</keyword>
<proteinExistence type="predicted"/>
<dbReference type="Proteomes" id="UP001642464">
    <property type="component" value="Unassembled WGS sequence"/>
</dbReference>
<feature type="compositionally biased region" description="Basic and acidic residues" evidence="3">
    <location>
        <begin position="1"/>
        <end position="11"/>
    </location>
</feature>
<keyword evidence="1" id="KW-0378">Hydrolase</keyword>
<evidence type="ECO:0000259" key="4">
    <source>
        <dbReference type="SMART" id="SM00487"/>
    </source>
</evidence>
<evidence type="ECO:0000313" key="6">
    <source>
        <dbReference type="Proteomes" id="UP001642464"/>
    </source>
</evidence>
<feature type="region of interest" description="Disordered" evidence="3">
    <location>
        <begin position="1"/>
        <end position="408"/>
    </location>
</feature>
<dbReference type="Pfam" id="PF00270">
    <property type="entry name" value="DEAD"/>
    <property type="match status" value="1"/>
</dbReference>
<feature type="compositionally biased region" description="Basic and acidic residues" evidence="3">
    <location>
        <begin position="1051"/>
        <end position="1063"/>
    </location>
</feature>
<dbReference type="GO" id="GO:0004386">
    <property type="term" value="F:helicase activity"/>
    <property type="evidence" value="ECO:0007669"/>
    <property type="project" value="UniProtKB-KW"/>
</dbReference>
<feature type="compositionally biased region" description="Low complexity" evidence="3">
    <location>
        <begin position="310"/>
        <end position="319"/>
    </location>
</feature>
<sequence length="1207" mass="129871">MLEDTCGKEDGVGGTNQAKIGTNQAEFPSQESFNPIGLAQTGVPPTNVPLNSAGLVLPQLPGEEPLKSRGLELPSAAPKNSAGSDQAASESEKPNQRASENEPAPLGPHPSEPNANSNLVPKDPIKEEGQERTKAEEVANPAPMKKTEEEEESNPLDSEEDLSEEYEDLHEESPAEVPEPEKTNAAPKLGDPSSSAPVIEPASGPTMVAKSSLSKSVLRAVQGPAPTKPEDDKDKAKRRKTKNNKSREESQEVESRQVQQAENPGGDNTTLPTVAPTSKAKAGRTPALRKPRKAAQKASPLEEPARDGAAEAASSSTAAKNGPVDEKEGHEEQLKMDGETDGQKDAEKKSGEKAKGAKKRKTKNEGEKVDGEDEPKPKKEEPSEVNEPAAANQPHVGEASEEGEKGEMSRVMPVVWTSDLQKVVLEVPDENGWLRLGCGQIMLRVLSCVWEAFRCLHPHPLHLKYHCRIPQHLPNQPQRSRQSPAKNWGCGLLGKLPGINQDPAAVFAAAVGVWGTRVGDSGSEEEEDDDGQGNAKRPRLETGTGGTVSFAELETAGYRPVELLETDRYLRDVAGQEERRPPTGGREEAAAEPETAHEEEPVEVEMEPEVPNEPMVKLRQAPTSQAIPSPVESFEDAKVVLHTKLMAPLLANGFEQPTLIQSYALPIVAAGRDLIGISATGSGKTLAYLLPSFSRLLRCPGPITPECWPLLLVLGPTRELVAQILVTAERYARSGDLLLEPIFGGAPKAQQLEEATSRGCYTWEASVDSQLMMLEDVIEQYLIKGDVLSKIRNDSSRSLLTLDGCDPASAKALEDNFDFVIQLVATFASESQWPCHSMWKAVFRKMADRYGIFPPRTRKKIVKDWSSVTAGQARALGIHAMKLAGRSHGARNPKILHIKTLIHQVLAEAAPGGANLDVEEAIRRHVEHTEGQEPEASLSSGSDRGEVQVGSVSKPLGLTKTCPLVLQEPVPPGKTQGIPAANVEAKSLAVASKRQAAKEKAPLLPAPVELDGSLAQQVAVVSDTLASSASKDADLLASQAEVLKAARGSKRGHEASDGESDGKKKQKPGQPGPKRKPRAKKAPTQTKTNSEPEERTAAPTVECSLATEPTKPNAEREPDSGNTQPRPKRAPRPPVNLPQLWTEKEAVLRAAGIPIAQEFSGDRKSFTLHDESGNGSGIQILWAVDQVYVNEMKKKLEHFAPNRQGGR</sequence>
<comment type="caution">
    <text evidence="5">The sequence shown here is derived from an EMBL/GenBank/DDBJ whole genome shotgun (WGS) entry which is preliminary data.</text>
</comment>
<feature type="region of interest" description="Disordered" evidence="3">
    <location>
        <begin position="518"/>
        <end position="547"/>
    </location>
</feature>
<dbReference type="EMBL" id="CAXAMM010027480">
    <property type="protein sequence ID" value="CAK9060909.1"/>
    <property type="molecule type" value="Genomic_DNA"/>
</dbReference>
<feature type="compositionally biased region" description="Basic and acidic residues" evidence="3">
    <location>
        <begin position="363"/>
        <end position="382"/>
    </location>
</feature>
<keyword evidence="2 5" id="KW-0547">Nucleotide-binding</keyword>
<evidence type="ECO:0000256" key="3">
    <source>
        <dbReference type="SAM" id="MobiDB-lite"/>
    </source>
</evidence>
<feature type="compositionally biased region" description="Polar residues" evidence="3">
    <location>
        <begin position="266"/>
        <end position="276"/>
    </location>
</feature>
<feature type="compositionally biased region" description="Acidic residues" evidence="3">
    <location>
        <begin position="149"/>
        <end position="170"/>
    </location>
</feature>
<accession>A0ABP0NER4</accession>
<dbReference type="Gene3D" id="3.40.50.300">
    <property type="entry name" value="P-loop containing nucleotide triphosphate hydrolases"/>
    <property type="match status" value="1"/>
</dbReference>
<feature type="compositionally biased region" description="Acidic residues" evidence="3">
    <location>
        <begin position="600"/>
        <end position="609"/>
    </location>
</feature>
<keyword evidence="2 5" id="KW-0067">ATP-binding</keyword>
<dbReference type="InterPro" id="IPR014001">
    <property type="entry name" value="Helicase_ATP-bd"/>
</dbReference>
<evidence type="ECO:0000256" key="2">
    <source>
        <dbReference type="ARBA" id="ARBA00022806"/>
    </source>
</evidence>
<dbReference type="SMART" id="SM00487">
    <property type="entry name" value="DEXDc"/>
    <property type="match status" value="1"/>
</dbReference>
<evidence type="ECO:0000313" key="5">
    <source>
        <dbReference type="EMBL" id="CAK9060909.1"/>
    </source>
</evidence>
<feature type="compositionally biased region" description="Polar residues" evidence="3">
    <location>
        <begin position="15"/>
        <end position="33"/>
    </location>
</feature>
<gene>
    <name evidence="5" type="ORF">SCF082_LOCUS31997</name>
</gene>
<evidence type="ECO:0000256" key="1">
    <source>
        <dbReference type="ARBA" id="ARBA00022801"/>
    </source>
</evidence>
<dbReference type="PANTHER" id="PTHR47958">
    <property type="entry name" value="ATP-DEPENDENT RNA HELICASE DBP3"/>
    <property type="match status" value="1"/>
</dbReference>
<feature type="domain" description="Helicase ATP-binding" evidence="4">
    <location>
        <begin position="653"/>
        <end position="862"/>
    </location>
</feature>
<organism evidence="5 6">
    <name type="scientific">Durusdinium trenchii</name>
    <dbReference type="NCBI Taxonomy" id="1381693"/>
    <lineage>
        <taxon>Eukaryota</taxon>
        <taxon>Sar</taxon>
        <taxon>Alveolata</taxon>
        <taxon>Dinophyceae</taxon>
        <taxon>Suessiales</taxon>
        <taxon>Symbiodiniaceae</taxon>
        <taxon>Durusdinium</taxon>
    </lineage>
</organism>
<dbReference type="InterPro" id="IPR027417">
    <property type="entry name" value="P-loop_NTPase"/>
</dbReference>
<feature type="compositionally biased region" description="Acidic residues" evidence="3">
    <location>
        <begin position="522"/>
        <end position="531"/>
    </location>
</feature>
<feature type="compositionally biased region" description="Basic and acidic residues" evidence="3">
    <location>
        <begin position="245"/>
        <end position="255"/>
    </location>
</feature>
<feature type="compositionally biased region" description="Basic and acidic residues" evidence="3">
    <location>
        <begin position="572"/>
        <end position="599"/>
    </location>
</feature>
<feature type="region of interest" description="Disordered" evidence="3">
    <location>
        <begin position="927"/>
        <end position="948"/>
    </location>
</feature>
<keyword evidence="6" id="KW-1185">Reference proteome</keyword>
<feature type="compositionally biased region" description="Basic and acidic residues" evidence="3">
    <location>
        <begin position="123"/>
        <end position="137"/>
    </location>
</feature>
<feature type="region of interest" description="Disordered" evidence="3">
    <location>
        <begin position="1046"/>
        <end position="1139"/>
    </location>
</feature>
<feature type="compositionally biased region" description="Basic and acidic residues" evidence="3">
    <location>
        <begin position="323"/>
        <end position="355"/>
    </location>
</feature>
<reference evidence="5 6" key="1">
    <citation type="submission" date="2024-02" db="EMBL/GenBank/DDBJ databases">
        <authorList>
            <person name="Chen Y."/>
            <person name="Shah S."/>
            <person name="Dougan E. K."/>
            <person name="Thang M."/>
            <person name="Chan C."/>
        </authorList>
    </citation>
    <scope>NUCLEOTIDE SEQUENCE [LARGE SCALE GENOMIC DNA]</scope>
</reference>
<dbReference type="InterPro" id="IPR011545">
    <property type="entry name" value="DEAD/DEAH_box_helicase_dom"/>
</dbReference>
<name>A0ABP0NER4_9DINO</name>
<dbReference type="SUPFAM" id="SSF52540">
    <property type="entry name" value="P-loop containing nucleoside triphosphate hydrolases"/>
    <property type="match status" value="1"/>
</dbReference>
<feature type="region of interest" description="Disordered" evidence="3">
    <location>
        <begin position="572"/>
        <end position="609"/>
    </location>
</feature>